<keyword evidence="1" id="KW-1133">Transmembrane helix</keyword>
<evidence type="ECO:0008006" key="3">
    <source>
        <dbReference type="Google" id="ProtNLM"/>
    </source>
</evidence>
<dbReference type="AlphaFoldDB" id="A0A6J4K958"/>
<protein>
    <recommendedName>
        <fullName evidence="3">Metallo-beta-lactamase domain-containing protein</fullName>
    </recommendedName>
</protein>
<organism evidence="2">
    <name type="scientific">uncultured Armatimonadetes bacterium</name>
    <dbReference type="NCBI Taxonomy" id="157466"/>
    <lineage>
        <taxon>Bacteria</taxon>
        <taxon>Bacillati</taxon>
        <taxon>Armatimonadota</taxon>
        <taxon>environmental samples</taxon>
    </lineage>
</organism>
<sequence length="303" mass="32474">MAALSPLLAALRRLLPLLAVIFVATSAMLVGFLLGRRPARPPAQRLDVTVVNVGNGEAAWLRTPTGKFILIGAGPPGAGRRVVDSLRAAGARRIDLLILPYPYVDAIGGVPEVLRAFPVRGVFDPGYPSSPQHLPTQEEVRGLLAAAQVPIQVPRAGQDFRIGDVRLDLLAPAQPLLDDKPREANNSIVLRVTFGQTAFLFAGGLERDGENALLARAPELQADWLRVSRFGTRGATSAELLRLVRPSVAVISVGKGNAGGYPHRETLECLAAAGARVYRTDQQDADLSFWSDGQRIVAPEEPR</sequence>
<dbReference type="InterPro" id="IPR052159">
    <property type="entry name" value="Competence_DNA_uptake"/>
</dbReference>
<dbReference type="InterPro" id="IPR035681">
    <property type="entry name" value="ComA-like_MBL"/>
</dbReference>
<gene>
    <name evidence="2" type="ORF">AVDCRST_MAG63-5060</name>
</gene>
<accession>A0A6J4K958</accession>
<evidence type="ECO:0000313" key="2">
    <source>
        <dbReference type="EMBL" id="CAA9299361.1"/>
    </source>
</evidence>
<feature type="transmembrane region" description="Helical" evidence="1">
    <location>
        <begin position="14"/>
        <end position="35"/>
    </location>
</feature>
<dbReference type="Gene3D" id="3.60.15.10">
    <property type="entry name" value="Ribonuclease Z/Hydroxyacylglutathione hydrolase-like"/>
    <property type="match status" value="1"/>
</dbReference>
<dbReference type="PANTHER" id="PTHR30619">
    <property type="entry name" value="DNA INTERNALIZATION/COMPETENCE PROTEIN COMEC/REC2"/>
    <property type="match status" value="1"/>
</dbReference>
<proteinExistence type="predicted"/>
<dbReference type="CDD" id="cd07731">
    <property type="entry name" value="ComA-like_MBL-fold"/>
    <property type="match status" value="1"/>
</dbReference>
<dbReference type="EMBL" id="CADCTO010000707">
    <property type="protein sequence ID" value="CAA9299361.1"/>
    <property type="molecule type" value="Genomic_DNA"/>
</dbReference>
<evidence type="ECO:0000256" key="1">
    <source>
        <dbReference type="SAM" id="Phobius"/>
    </source>
</evidence>
<reference evidence="2" key="1">
    <citation type="submission" date="2020-02" db="EMBL/GenBank/DDBJ databases">
        <authorList>
            <person name="Meier V. D."/>
        </authorList>
    </citation>
    <scope>NUCLEOTIDE SEQUENCE</scope>
    <source>
        <strain evidence="2">AVDCRST_MAG63</strain>
    </source>
</reference>
<keyword evidence="1" id="KW-0812">Transmembrane</keyword>
<dbReference type="InterPro" id="IPR036866">
    <property type="entry name" value="RibonucZ/Hydroxyglut_hydro"/>
</dbReference>
<keyword evidence="1" id="KW-0472">Membrane</keyword>
<dbReference type="PANTHER" id="PTHR30619:SF1">
    <property type="entry name" value="RECOMBINATION PROTEIN 2"/>
    <property type="match status" value="1"/>
</dbReference>
<dbReference type="SUPFAM" id="SSF56281">
    <property type="entry name" value="Metallo-hydrolase/oxidoreductase"/>
    <property type="match status" value="1"/>
</dbReference>
<name>A0A6J4K958_9BACT</name>